<dbReference type="OrthoDB" id="2611444at2"/>
<dbReference type="EMBL" id="FQXO01000012">
    <property type="protein sequence ID" value="SHH39037.1"/>
    <property type="molecule type" value="Genomic_DNA"/>
</dbReference>
<dbReference type="PROSITE" id="PS51272">
    <property type="entry name" value="SLH"/>
    <property type="match status" value="3"/>
</dbReference>
<reference evidence="4" key="1">
    <citation type="submission" date="2016-11" db="EMBL/GenBank/DDBJ databases">
        <authorList>
            <person name="Varghese N."/>
            <person name="Submissions S."/>
        </authorList>
    </citation>
    <scope>NUCLEOTIDE SEQUENCE [LARGE SCALE GENOMIC DNA]</scope>
    <source>
        <strain evidence="4">DSM 13643</strain>
    </source>
</reference>
<dbReference type="InterPro" id="IPR001119">
    <property type="entry name" value="SLH_dom"/>
</dbReference>
<evidence type="ECO:0000259" key="2">
    <source>
        <dbReference type="PROSITE" id="PS51272"/>
    </source>
</evidence>
<sequence>MLKKVVSLIVVSTMLFSVTISASFAKGWGKDKSWKVEKTFEKFNQTAFLTNKVFDDLEGYSWARKAIEKMAKKGLIEGYGKGIYAPKKPVTKLETIIMCLRIMGWQDQAKLVRELPKKYKGKKVGEWAKGYINIAYEKGILDDVDMMYFNPQGPAKRHEVAKYVIRALGYEEEAKKHMKDELPFVDAPAVPLGSVGYVYLANELGLMNGDPQKRFNPMGTMTRAEMAVLFSRLDDKVDSDVDDKEIIGVVDDIYEQNLVLKIDKELKVFTVNENTVIYNGEKRIDFSDIKKGYRVRVELENGEVVYIEVLKNDDSVQKIIVRYTGEVKEISKAEPRRVAVQIKQMLAIFDVLKDAKVKFKNERGRFEDINIGDTITVIVDKQNRIREIFVHRERVRKEIEDEYEIEGILTSIDENSIKITVSEEVYEFDIDRDVKINIEGRDADLSDLIEGMEIEVKIEDGKVELIKAKALELEIEGKIVAITDYKSGIKLTIQTDDEEYEYIISKDVEIELEDEEDAIIDDLKVGQKGEFKIINNLIVKISIED</sequence>
<feature type="signal peptide" evidence="1">
    <location>
        <begin position="1"/>
        <end position="22"/>
    </location>
</feature>
<evidence type="ECO:0000313" key="4">
    <source>
        <dbReference type="Proteomes" id="UP000183967"/>
    </source>
</evidence>
<gene>
    <name evidence="3" type="ORF">SAMN02745135_00644</name>
</gene>
<name>A0A1M5SKB4_9FIRM</name>
<dbReference type="RefSeq" id="WP_073195418.1">
    <property type="nucleotide sequence ID" value="NZ_FQXO01000012.1"/>
</dbReference>
<feature type="domain" description="SLH" evidence="2">
    <location>
        <begin position="50"/>
        <end position="113"/>
    </location>
</feature>
<dbReference type="Proteomes" id="UP000183967">
    <property type="component" value="Unassembled WGS sequence"/>
</dbReference>
<feature type="domain" description="SLH" evidence="2">
    <location>
        <begin position="181"/>
        <end position="244"/>
    </location>
</feature>
<dbReference type="Pfam" id="PF00395">
    <property type="entry name" value="SLH"/>
    <property type="match status" value="3"/>
</dbReference>
<protein>
    <submittedName>
        <fullName evidence="3">S-layer homology domain-containing protein</fullName>
    </submittedName>
</protein>
<keyword evidence="1" id="KW-0732">Signal</keyword>
<proteinExistence type="predicted"/>
<keyword evidence="4" id="KW-1185">Reference proteome</keyword>
<feature type="domain" description="SLH" evidence="2">
    <location>
        <begin position="115"/>
        <end position="178"/>
    </location>
</feature>
<evidence type="ECO:0000256" key="1">
    <source>
        <dbReference type="SAM" id="SignalP"/>
    </source>
</evidence>
<organism evidence="3 4">
    <name type="scientific">Caloranaerobacter azorensis DSM 13643</name>
    <dbReference type="NCBI Taxonomy" id="1121264"/>
    <lineage>
        <taxon>Bacteria</taxon>
        <taxon>Bacillati</taxon>
        <taxon>Bacillota</taxon>
        <taxon>Tissierellia</taxon>
        <taxon>Tissierellales</taxon>
        <taxon>Thermohalobacteraceae</taxon>
        <taxon>Caloranaerobacter</taxon>
    </lineage>
</organism>
<dbReference type="AlphaFoldDB" id="A0A1M5SKB4"/>
<evidence type="ECO:0000313" key="3">
    <source>
        <dbReference type="EMBL" id="SHH39037.1"/>
    </source>
</evidence>
<feature type="chain" id="PRO_5039691409" evidence="1">
    <location>
        <begin position="23"/>
        <end position="545"/>
    </location>
</feature>
<accession>A0A1M5SKB4</accession>